<proteinExistence type="predicted"/>
<dbReference type="Proteomes" id="UP000280791">
    <property type="component" value="Unassembled WGS sequence"/>
</dbReference>
<dbReference type="OrthoDB" id="2844401at2"/>
<evidence type="ECO:0000313" key="3">
    <source>
        <dbReference type="Proteomes" id="UP000280791"/>
    </source>
</evidence>
<evidence type="ECO:0000256" key="1">
    <source>
        <dbReference type="SAM" id="Phobius"/>
    </source>
</evidence>
<dbReference type="EMBL" id="RCCP01000003">
    <property type="protein sequence ID" value="RLJ86659.1"/>
    <property type="molecule type" value="Genomic_DNA"/>
</dbReference>
<reference evidence="2 3" key="1">
    <citation type="submission" date="2018-10" db="EMBL/GenBank/DDBJ databases">
        <title>Genomic Encyclopedia of Type Strains, Phase IV (KMG-IV): sequencing the most valuable type-strain genomes for metagenomic binning, comparative biology and taxonomic classification.</title>
        <authorList>
            <person name="Goeker M."/>
        </authorList>
    </citation>
    <scope>NUCLEOTIDE SEQUENCE [LARGE SCALE GENOMIC DNA]</scope>
    <source>
        <strain evidence="2 3">DSM 20549</strain>
    </source>
</reference>
<dbReference type="AlphaFoldDB" id="A0A497YHG3"/>
<sequence>MNPAENLMFVVVGVGALLAIGMLFFVFKKRKRWALVLSGLLVISYIGFFAYQSYMKTEAHAEKYEEVIEYLALQYPEREFVVAPQQYEKGVAVGHFDVSDKQTPEMGVTLQVGENGDIQQVSNWTTGEFPAQQDVWQELEFHYGGNYTLNREAVEISKQDEWIEGELTVFALTIDQLPAIAVYEYSPAGYGLLNLEVAQEGSVVWAEIEGMVFVYVDERSEEQVADITLESGERISVADRQKGELVVVE</sequence>
<protein>
    <submittedName>
        <fullName evidence="2">LPXTG-motif cell wall-anchored protein</fullName>
    </submittedName>
</protein>
<feature type="transmembrane region" description="Helical" evidence="1">
    <location>
        <begin position="33"/>
        <end position="51"/>
    </location>
</feature>
<dbReference type="NCBIfam" id="TIGR01167">
    <property type="entry name" value="LPXTG_anchor"/>
    <property type="match status" value="1"/>
</dbReference>
<keyword evidence="3" id="KW-1185">Reference proteome</keyword>
<name>A0A497YHG3_9BACL</name>
<evidence type="ECO:0000313" key="2">
    <source>
        <dbReference type="EMBL" id="RLJ86659.1"/>
    </source>
</evidence>
<accession>A0A497YHG3</accession>
<dbReference type="RefSeq" id="WP_121300421.1">
    <property type="nucleotide sequence ID" value="NZ_QBEW01000053.1"/>
</dbReference>
<organism evidence="2 3">
    <name type="scientific">Planococcus citreus</name>
    <dbReference type="NCBI Taxonomy" id="1373"/>
    <lineage>
        <taxon>Bacteria</taxon>
        <taxon>Bacillati</taxon>
        <taxon>Bacillota</taxon>
        <taxon>Bacilli</taxon>
        <taxon>Bacillales</taxon>
        <taxon>Caryophanaceae</taxon>
        <taxon>Planococcus</taxon>
    </lineage>
</organism>
<gene>
    <name evidence="2" type="ORF">DFR62_2262</name>
</gene>
<keyword evidence="1" id="KW-0472">Membrane</keyword>
<feature type="transmembrane region" description="Helical" evidence="1">
    <location>
        <begin position="6"/>
        <end position="26"/>
    </location>
</feature>
<keyword evidence="1" id="KW-0812">Transmembrane</keyword>
<comment type="caution">
    <text evidence="2">The sequence shown here is derived from an EMBL/GenBank/DDBJ whole genome shotgun (WGS) entry which is preliminary data.</text>
</comment>
<keyword evidence="1" id="KW-1133">Transmembrane helix</keyword>